<evidence type="ECO:0000256" key="1">
    <source>
        <dbReference type="SAM" id="MobiDB-lite"/>
    </source>
</evidence>
<organism evidence="3 4">
    <name type="scientific">Caldibacillus debilis GB1</name>
    <dbReference type="NCBI Taxonomy" id="1339248"/>
    <lineage>
        <taxon>Bacteria</taxon>
        <taxon>Bacillati</taxon>
        <taxon>Bacillota</taxon>
        <taxon>Bacilli</taxon>
        <taxon>Bacillales</taxon>
        <taxon>Bacillaceae</taxon>
        <taxon>Caldibacillus</taxon>
    </lineage>
</organism>
<feature type="transmembrane region" description="Helical" evidence="2">
    <location>
        <begin position="600"/>
        <end position="620"/>
    </location>
</feature>
<dbReference type="Proteomes" id="UP000286235">
    <property type="component" value="Unassembled WGS sequence"/>
</dbReference>
<evidence type="ECO:0000313" key="3">
    <source>
        <dbReference type="EMBL" id="RKO61653.1"/>
    </source>
</evidence>
<dbReference type="EMBL" id="AZRV01000035">
    <property type="protein sequence ID" value="RKO61653.1"/>
    <property type="molecule type" value="Genomic_DNA"/>
</dbReference>
<keyword evidence="2" id="KW-1133">Transmembrane helix</keyword>
<dbReference type="RefSeq" id="WP_120668954.1">
    <property type="nucleotide sequence ID" value="NZ_AZRV01000035.1"/>
</dbReference>
<evidence type="ECO:0000256" key="2">
    <source>
        <dbReference type="SAM" id="Phobius"/>
    </source>
</evidence>
<feature type="transmembrane region" description="Helical" evidence="2">
    <location>
        <begin position="508"/>
        <end position="527"/>
    </location>
</feature>
<feature type="transmembrane region" description="Helical" evidence="2">
    <location>
        <begin position="435"/>
        <end position="459"/>
    </location>
</feature>
<keyword evidence="4" id="KW-1185">Reference proteome</keyword>
<feature type="transmembrane region" description="Helical" evidence="2">
    <location>
        <begin position="392"/>
        <end position="414"/>
    </location>
</feature>
<comment type="caution">
    <text evidence="3">The sequence shown here is derived from an EMBL/GenBank/DDBJ whole genome shotgun (WGS) entry which is preliminary data.</text>
</comment>
<name>A0A420VE75_9BACI</name>
<accession>A0A420VE75</accession>
<protein>
    <recommendedName>
        <fullName evidence="5">TrbL/VirB6 plasmid conjugal transfer protein</fullName>
    </recommendedName>
</protein>
<evidence type="ECO:0008006" key="5">
    <source>
        <dbReference type="Google" id="ProtNLM"/>
    </source>
</evidence>
<gene>
    <name evidence="3" type="ORF">Cdeb_01124</name>
</gene>
<feature type="transmembrane region" description="Helical" evidence="2">
    <location>
        <begin position="542"/>
        <end position="564"/>
    </location>
</feature>
<proteinExistence type="predicted"/>
<feature type="region of interest" description="Disordered" evidence="1">
    <location>
        <begin position="905"/>
        <end position="934"/>
    </location>
</feature>
<feature type="transmembrane region" description="Helical" evidence="2">
    <location>
        <begin position="479"/>
        <end position="496"/>
    </location>
</feature>
<reference evidence="3 4" key="1">
    <citation type="submission" date="2013-12" db="EMBL/GenBank/DDBJ databases">
        <title>Genome and proteome characterization of Caldibacillus debilis GB1 derived from a cellulolytic aero-tolerant co-culture.</title>
        <authorList>
            <person name="Wushke S.T."/>
            <person name="Zhang X."/>
            <person name="Fristensky B."/>
            <person name="Wilkins J.A."/>
            <person name="Levin D.B."/>
            <person name="Sparling R."/>
        </authorList>
    </citation>
    <scope>NUCLEOTIDE SEQUENCE [LARGE SCALE GENOMIC DNA]</scope>
    <source>
        <strain evidence="3 4">GB1</strain>
    </source>
</reference>
<feature type="transmembrane region" description="Helical" evidence="2">
    <location>
        <begin position="571"/>
        <end position="588"/>
    </location>
</feature>
<dbReference type="AlphaFoldDB" id="A0A420VE75"/>
<keyword evidence="2" id="KW-0812">Transmembrane</keyword>
<sequence>MGKLAHFLFRKPFQKIGMGLLSLIMALSILPVESHAFNLFNSEGNDGYYLSITNDPDNIRVVPVVVYDRHPKKQKMQAFLEYDQTKTPYALFNTNKWKLPGVGSGQTSKTGWLEDSVWPIYKKNGINPEDVSQDTMLAWTFPGFAGQDIAEDYQASQKDLDQAMWVSDTLVQEFNSAISFVHSAVQKYGNKDLAVMNENQFANMIVLLANAGRDANMNGSSSFKYHGVTFNLTNASKEEASIQKPKGVPSGAYVKITVKGHEKDATGLFIEYVEKGYRKGQKLHGTLNGTFQNIVEKKGNADVQYLNWKHIVLQSNSLWSANSITFSNIGRLNEPSKFEQYVTDMFSNTITGLRQLLGLYSTTDLITNGGIRGTDNYYNGIMPMIWMDAASILHWISYALSWMMIIGAIVKLLVQRNIAAINPSERVDMIHGIKNLMIVGFALSVFDLIFAGLTEFNFLLVDLFANASKDLSFFGTEPLGMGMLASIIISLVFFFFDVYFNFFYISRALVIAILYAVGPLYVASIAFGEKYRQIFGNYCRELIGNIFVQTFHAVILVFFTSLSLNGNLRTIEVIILLFCFIPLTRFFKESIGASTSTADTLSGIATAATTGLMLSGMAFSRGRGKANEMKTEGSAGVAEGNDIRMKTARDFDTRFGNWKRAGSALGSAAGNLAKGGAKTILGAGMAIGGSATGMNGVATAGGFLMGRGASDLNAARHDIHADSRPLKTMAQKAGQAIDSGLLSKGRLWWNKYTGEHSVLGSGVMPKDVRSLADKSVLEIYDKAQFSNQTGITGFRDLDNAGDELEVSTGFVAGQGFAGGSFRHLHNTDYEARMNEMVDAFRNKDLEAMRAYQDRGITGIKIDKDTNRVSLIMDKKRTNIGNVYHSGENLYIQRKSYNDLPLQRRSHDRLSDRKYVPKTTNPIEEALNPKKDHEA</sequence>
<evidence type="ECO:0000313" key="4">
    <source>
        <dbReference type="Proteomes" id="UP000286235"/>
    </source>
</evidence>
<keyword evidence="2" id="KW-0472">Membrane</keyword>